<name>A0A1C3K8Y6_TREPR</name>
<dbReference type="EMBL" id="FLRF01000003">
    <property type="protein sequence ID" value="SBT62987.1"/>
    <property type="molecule type" value="Genomic_DNA"/>
</dbReference>
<reference evidence="2" key="1">
    <citation type="submission" date="2016-04" db="EMBL/GenBank/DDBJ databases">
        <authorList>
            <person name="Szabo Gitta"/>
        </authorList>
    </citation>
    <scope>NUCLEOTIDE SEQUENCE [LARGE SCALE GENOMIC DNA]</scope>
</reference>
<dbReference type="Proteomes" id="UP000092845">
    <property type="component" value="Unassembled WGS sequence"/>
</dbReference>
<organism evidence="1 2">
    <name type="scientific">Tremblaya princeps</name>
    <dbReference type="NCBI Taxonomy" id="189385"/>
    <lineage>
        <taxon>Bacteria</taxon>
        <taxon>Pseudomonadati</taxon>
        <taxon>Pseudomonadota</taxon>
        <taxon>Betaproteobacteria</taxon>
        <taxon>Candidatus Tremblayella</taxon>
    </lineage>
</organism>
<evidence type="ECO:0000313" key="2">
    <source>
        <dbReference type="Proteomes" id="UP000092845"/>
    </source>
</evidence>
<evidence type="ECO:0000313" key="1">
    <source>
        <dbReference type="EMBL" id="SBT62987.1"/>
    </source>
</evidence>
<dbReference type="AlphaFoldDB" id="A0A1C3K8Y6"/>
<sequence>MLADMEQAMAHRNPLARCCEVVPQYALAPGASPLRRSAGLHGPGLRVRLALLGIAFD</sequence>
<protein>
    <submittedName>
        <fullName evidence="1">Uncharacterized protein</fullName>
    </submittedName>
</protein>
<proteinExistence type="predicted"/>
<gene>
    <name evidence="1" type="ORF">TREMTM_C_00200</name>
</gene>
<accession>A0A1C3K8Y6</accession>